<feature type="compositionally biased region" description="Basic residues" evidence="3">
    <location>
        <begin position="1"/>
        <end position="10"/>
    </location>
</feature>
<organism evidence="4 5">
    <name type="scientific">Reticulomyxa filosa</name>
    <dbReference type="NCBI Taxonomy" id="46433"/>
    <lineage>
        <taxon>Eukaryota</taxon>
        <taxon>Sar</taxon>
        <taxon>Rhizaria</taxon>
        <taxon>Retaria</taxon>
        <taxon>Foraminifera</taxon>
        <taxon>Monothalamids</taxon>
        <taxon>Reticulomyxidae</taxon>
        <taxon>Reticulomyxa</taxon>
    </lineage>
</organism>
<dbReference type="GO" id="GO:0072380">
    <property type="term" value="C:TRC complex"/>
    <property type="evidence" value="ECO:0007669"/>
    <property type="project" value="TreeGrafter"/>
</dbReference>
<comment type="caution">
    <text evidence="4">The sequence shown here is derived from an EMBL/GenBank/DDBJ whole genome shotgun (WGS) entry which is preliminary data.</text>
</comment>
<dbReference type="InterPro" id="IPR011990">
    <property type="entry name" value="TPR-like_helical_dom_sf"/>
</dbReference>
<reference evidence="4 5" key="1">
    <citation type="journal article" date="2013" name="Curr. Biol.">
        <title>The Genome of the Foraminiferan Reticulomyxa filosa.</title>
        <authorList>
            <person name="Glockner G."/>
            <person name="Hulsmann N."/>
            <person name="Schleicher M."/>
            <person name="Noegel A.A."/>
            <person name="Eichinger L."/>
            <person name="Gallinger C."/>
            <person name="Pawlowski J."/>
            <person name="Sierra R."/>
            <person name="Euteneuer U."/>
            <person name="Pillet L."/>
            <person name="Moustafa A."/>
            <person name="Platzer M."/>
            <person name="Groth M."/>
            <person name="Szafranski K."/>
            <person name="Schliwa M."/>
        </authorList>
    </citation>
    <scope>NUCLEOTIDE SEQUENCE [LARGE SCALE GENOMIC DNA]</scope>
</reference>
<keyword evidence="1" id="KW-0677">Repeat</keyword>
<evidence type="ECO:0000256" key="3">
    <source>
        <dbReference type="SAM" id="MobiDB-lite"/>
    </source>
</evidence>
<keyword evidence="2" id="KW-0802">TPR repeat</keyword>
<gene>
    <name evidence="4" type="ORF">RFI_09799</name>
</gene>
<feature type="compositionally biased region" description="Polar residues" evidence="3">
    <location>
        <begin position="37"/>
        <end position="54"/>
    </location>
</feature>
<sequence length="186" mass="21108">MPKGKGRKGRGNQTKNAPTNNEANNATNNEEKKSEEISTANQETSNDNNPQSTAHQLKELGNKEFLKLHFDRAVEYYSRSLKEEMNAMVLANRSAAYTSLEKFDLALADAQECIRLSPKWWKVSFDTICSKNVISFFFMEISSLKKNCDDKIGIYSSQKQFDEAQKIIVDAMKICDEQQPLHVCKG</sequence>
<dbReference type="SUPFAM" id="SSF48452">
    <property type="entry name" value="TPR-like"/>
    <property type="match status" value="1"/>
</dbReference>
<dbReference type="Gene3D" id="1.25.40.10">
    <property type="entry name" value="Tetratricopeptide repeat domain"/>
    <property type="match status" value="1"/>
</dbReference>
<dbReference type="PANTHER" id="PTHR45831:SF4">
    <property type="match status" value="1"/>
</dbReference>
<accession>X6NNP9</accession>
<dbReference type="EMBL" id="ASPP01007324">
    <property type="protein sequence ID" value="ETO27334.1"/>
    <property type="molecule type" value="Genomic_DNA"/>
</dbReference>
<evidence type="ECO:0000256" key="2">
    <source>
        <dbReference type="ARBA" id="ARBA00022803"/>
    </source>
</evidence>
<evidence type="ECO:0000313" key="4">
    <source>
        <dbReference type="EMBL" id="ETO27334.1"/>
    </source>
</evidence>
<keyword evidence="5" id="KW-1185">Reference proteome</keyword>
<proteinExistence type="predicted"/>
<dbReference type="GO" id="GO:0006620">
    <property type="term" value="P:post-translational protein targeting to endoplasmic reticulum membrane"/>
    <property type="evidence" value="ECO:0007669"/>
    <property type="project" value="TreeGrafter"/>
</dbReference>
<feature type="compositionally biased region" description="Low complexity" evidence="3">
    <location>
        <begin position="14"/>
        <end position="28"/>
    </location>
</feature>
<dbReference type="OrthoDB" id="2423701at2759"/>
<evidence type="ECO:0000256" key="1">
    <source>
        <dbReference type="ARBA" id="ARBA00022737"/>
    </source>
</evidence>
<dbReference type="InterPro" id="IPR047150">
    <property type="entry name" value="SGT"/>
</dbReference>
<name>X6NNP9_RETFI</name>
<dbReference type="PANTHER" id="PTHR45831">
    <property type="entry name" value="LD24721P"/>
    <property type="match status" value="1"/>
</dbReference>
<feature type="region of interest" description="Disordered" evidence="3">
    <location>
        <begin position="1"/>
        <end position="54"/>
    </location>
</feature>
<dbReference type="Proteomes" id="UP000023152">
    <property type="component" value="Unassembled WGS sequence"/>
</dbReference>
<dbReference type="AlphaFoldDB" id="X6NNP9"/>
<protein>
    <submittedName>
        <fullName evidence="4">Uncharacterized protein</fullName>
    </submittedName>
</protein>
<dbReference type="GO" id="GO:0016020">
    <property type="term" value="C:membrane"/>
    <property type="evidence" value="ECO:0007669"/>
    <property type="project" value="TreeGrafter"/>
</dbReference>
<evidence type="ECO:0000313" key="5">
    <source>
        <dbReference type="Proteomes" id="UP000023152"/>
    </source>
</evidence>
<dbReference type="GO" id="GO:0060090">
    <property type="term" value="F:molecular adaptor activity"/>
    <property type="evidence" value="ECO:0007669"/>
    <property type="project" value="TreeGrafter"/>
</dbReference>